<dbReference type="InterPro" id="IPR000524">
    <property type="entry name" value="Tscrpt_reg_HTH_GntR"/>
</dbReference>
<dbReference type="InterPro" id="IPR012702">
    <property type="entry name" value="CP_lyase_PhnF"/>
</dbReference>
<keyword evidence="2" id="KW-0238">DNA-binding</keyword>
<feature type="domain" description="HTH gntR-type" evidence="4">
    <location>
        <begin position="8"/>
        <end position="76"/>
    </location>
</feature>
<name>A0A1I2M5R4_9BACI</name>
<dbReference type="PROSITE" id="PS50949">
    <property type="entry name" value="HTH_GNTR"/>
    <property type="match status" value="1"/>
</dbReference>
<evidence type="ECO:0000259" key="4">
    <source>
        <dbReference type="PROSITE" id="PS50949"/>
    </source>
</evidence>
<evidence type="ECO:0000256" key="3">
    <source>
        <dbReference type="ARBA" id="ARBA00023163"/>
    </source>
</evidence>
<dbReference type="InterPro" id="IPR050679">
    <property type="entry name" value="Bact_HTH_transcr_reg"/>
</dbReference>
<dbReference type="SMART" id="SM00345">
    <property type="entry name" value="HTH_GNTR"/>
    <property type="match status" value="1"/>
</dbReference>
<dbReference type="Pfam" id="PF00392">
    <property type="entry name" value="GntR"/>
    <property type="match status" value="1"/>
</dbReference>
<organism evidence="5 6">
    <name type="scientific">Halobacillus alkaliphilus</name>
    <dbReference type="NCBI Taxonomy" id="396056"/>
    <lineage>
        <taxon>Bacteria</taxon>
        <taxon>Bacillati</taxon>
        <taxon>Bacillota</taxon>
        <taxon>Bacilli</taxon>
        <taxon>Bacillales</taxon>
        <taxon>Bacillaceae</taxon>
        <taxon>Halobacillus</taxon>
    </lineage>
</organism>
<sequence>MIDKKSPLPIYYQIEEDIKQRISDGEYQPNDMIPSERILSENYAVSRMTVRQAITNLVNEGVLYREKGRGTFIAENKIEQSLKGLTSFTEDMKTRGMTASSKLLDFEKVTASGEISRKLEIEENAEIYRLQRIRYADQKPMAIETNFLPAAMFPNLKKENVRGSLYDYVEKNKRQKIGKASQIIEATIANEDQSSLLEIPLGSAVLHIERHSFLEDGTPFEVVKSSYRADRYKFSSDITRG</sequence>
<dbReference type="PANTHER" id="PTHR44846:SF1">
    <property type="entry name" value="MANNOSYL-D-GLYCERATE TRANSPORT_METABOLISM SYSTEM REPRESSOR MNGR-RELATED"/>
    <property type="match status" value="1"/>
</dbReference>
<dbReference type="PANTHER" id="PTHR44846">
    <property type="entry name" value="MANNOSYL-D-GLYCERATE TRANSPORT/METABOLISM SYSTEM REPRESSOR MNGR-RELATED"/>
    <property type="match status" value="1"/>
</dbReference>
<dbReference type="EMBL" id="FOOG01000011">
    <property type="protein sequence ID" value="SFF86802.1"/>
    <property type="molecule type" value="Genomic_DNA"/>
</dbReference>
<dbReference type="PRINTS" id="PR00035">
    <property type="entry name" value="HTHGNTR"/>
</dbReference>
<dbReference type="CDD" id="cd07377">
    <property type="entry name" value="WHTH_GntR"/>
    <property type="match status" value="1"/>
</dbReference>
<dbReference type="Gene3D" id="3.40.1410.10">
    <property type="entry name" value="Chorismate lyase-like"/>
    <property type="match status" value="1"/>
</dbReference>
<dbReference type="Proteomes" id="UP000198897">
    <property type="component" value="Unassembled WGS sequence"/>
</dbReference>
<evidence type="ECO:0000256" key="2">
    <source>
        <dbReference type="ARBA" id="ARBA00023125"/>
    </source>
</evidence>
<protein>
    <submittedName>
        <fullName evidence="5">GntR family transcriptional regulator</fullName>
    </submittedName>
</protein>
<dbReference type="SMART" id="SM00866">
    <property type="entry name" value="UTRA"/>
    <property type="match status" value="1"/>
</dbReference>
<keyword evidence="1" id="KW-0805">Transcription regulation</keyword>
<dbReference type="SUPFAM" id="SSF46785">
    <property type="entry name" value="Winged helix' DNA-binding domain"/>
    <property type="match status" value="1"/>
</dbReference>
<reference evidence="6" key="1">
    <citation type="submission" date="2016-10" db="EMBL/GenBank/DDBJ databases">
        <authorList>
            <person name="Varghese N."/>
            <person name="Submissions S."/>
        </authorList>
    </citation>
    <scope>NUCLEOTIDE SEQUENCE [LARGE SCALE GENOMIC DNA]</scope>
    <source>
        <strain evidence="6">FP5</strain>
    </source>
</reference>
<evidence type="ECO:0000313" key="6">
    <source>
        <dbReference type="Proteomes" id="UP000198897"/>
    </source>
</evidence>
<dbReference type="InterPro" id="IPR036388">
    <property type="entry name" value="WH-like_DNA-bd_sf"/>
</dbReference>
<evidence type="ECO:0000256" key="1">
    <source>
        <dbReference type="ARBA" id="ARBA00023015"/>
    </source>
</evidence>
<dbReference type="InterPro" id="IPR011663">
    <property type="entry name" value="UTRA"/>
</dbReference>
<dbReference type="RefSeq" id="WP_089751659.1">
    <property type="nucleotide sequence ID" value="NZ_FOOG01000011.1"/>
</dbReference>
<proteinExistence type="predicted"/>
<dbReference type="InterPro" id="IPR028978">
    <property type="entry name" value="Chorismate_lyase_/UTRA_dom_sf"/>
</dbReference>
<dbReference type="NCBIfam" id="TIGR02325">
    <property type="entry name" value="C_P_lyase_phnF"/>
    <property type="match status" value="1"/>
</dbReference>
<dbReference type="AlphaFoldDB" id="A0A1I2M5R4"/>
<keyword evidence="3" id="KW-0804">Transcription</keyword>
<dbReference type="Pfam" id="PF07702">
    <property type="entry name" value="UTRA"/>
    <property type="match status" value="1"/>
</dbReference>
<gene>
    <name evidence="5" type="ORF">SAMN05216353_11181</name>
</gene>
<keyword evidence="6" id="KW-1185">Reference proteome</keyword>
<dbReference type="OrthoDB" id="9815017at2"/>
<accession>A0A1I2M5R4</accession>
<dbReference type="GO" id="GO:0045892">
    <property type="term" value="P:negative regulation of DNA-templated transcription"/>
    <property type="evidence" value="ECO:0007669"/>
    <property type="project" value="TreeGrafter"/>
</dbReference>
<dbReference type="Gene3D" id="1.10.10.10">
    <property type="entry name" value="Winged helix-like DNA-binding domain superfamily/Winged helix DNA-binding domain"/>
    <property type="match status" value="1"/>
</dbReference>
<dbReference type="InterPro" id="IPR036390">
    <property type="entry name" value="WH_DNA-bd_sf"/>
</dbReference>
<dbReference type="GO" id="GO:0003677">
    <property type="term" value="F:DNA binding"/>
    <property type="evidence" value="ECO:0007669"/>
    <property type="project" value="UniProtKB-KW"/>
</dbReference>
<dbReference type="SUPFAM" id="SSF64288">
    <property type="entry name" value="Chorismate lyase-like"/>
    <property type="match status" value="1"/>
</dbReference>
<dbReference type="FunFam" id="1.10.10.10:FF:000079">
    <property type="entry name" value="GntR family transcriptional regulator"/>
    <property type="match status" value="1"/>
</dbReference>
<dbReference type="GO" id="GO:0003700">
    <property type="term" value="F:DNA-binding transcription factor activity"/>
    <property type="evidence" value="ECO:0007669"/>
    <property type="project" value="InterPro"/>
</dbReference>
<evidence type="ECO:0000313" key="5">
    <source>
        <dbReference type="EMBL" id="SFF86802.1"/>
    </source>
</evidence>